<evidence type="ECO:0000259" key="6">
    <source>
        <dbReference type="Pfam" id="PF01699"/>
    </source>
</evidence>
<dbReference type="GO" id="GO:0006874">
    <property type="term" value="P:intracellular calcium ion homeostasis"/>
    <property type="evidence" value="ECO:0007669"/>
    <property type="project" value="TreeGrafter"/>
</dbReference>
<keyword evidence="2 5" id="KW-0812">Transmembrane</keyword>
<evidence type="ECO:0000256" key="4">
    <source>
        <dbReference type="ARBA" id="ARBA00023136"/>
    </source>
</evidence>
<dbReference type="NCBIfam" id="TIGR00367">
    <property type="entry name" value="calcium/sodium antiporter"/>
    <property type="match status" value="1"/>
</dbReference>
<evidence type="ECO:0000256" key="1">
    <source>
        <dbReference type="ARBA" id="ARBA00004141"/>
    </source>
</evidence>
<evidence type="ECO:0000313" key="8">
    <source>
        <dbReference type="Proteomes" id="UP000009881"/>
    </source>
</evidence>
<feature type="transmembrane region" description="Helical" evidence="5">
    <location>
        <begin position="76"/>
        <end position="94"/>
    </location>
</feature>
<evidence type="ECO:0000256" key="3">
    <source>
        <dbReference type="ARBA" id="ARBA00022989"/>
    </source>
</evidence>
<dbReference type="Gene3D" id="1.20.1420.30">
    <property type="entry name" value="NCX, central ion-binding region"/>
    <property type="match status" value="1"/>
</dbReference>
<dbReference type="eggNOG" id="COG0530">
    <property type="taxonomic scope" value="Bacteria"/>
</dbReference>
<protein>
    <submittedName>
        <fullName evidence="7">Sodium/calcium exchanger</fullName>
    </submittedName>
</protein>
<dbReference type="AlphaFoldDB" id="K9H8A8"/>
<feature type="transmembrane region" description="Helical" evidence="5">
    <location>
        <begin position="126"/>
        <end position="142"/>
    </location>
</feature>
<dbReference type="GO" id="GO:0005886">
    <property type="term" value="C:plasma membrane"/>
    <property type="evidence" value="ECO:0007669"/>
    <property type="project" value="TreeGrafter"/>
</dbReference>
<dbReference type="OrthoDB" id="9794225at2"/>
<dbReference type="GO" id="GO:0005262">
    <property type="term" value="F:calcium channel activity"/>
    <property type="evidence" value="ECO:0007669"/>
    <property type="project" value="TreeGrafter"/>
</dbReference>
<comment type="subcellular location">
    <subcellularLocation>
        <location evidence="1">Membrane</location>
        <topology evidence="1">Multi-pass membrane protein</topology>
    </subcellularLocation>
</comment>
<sequence length="325" mass="33514">MTFVFLGVGLLLLFVGGELLVRGAVRLAEGLGISPLVIGLTVVGFGTSTPEMVTSIQAALAETPGIAIGNIVGSNIANILLILGLSAVIFPIVVQSVALKRDGAIMLGVAVVFSLLAAAFPLTRPVGIVFVAVLAGYVFYVIRQERRAAAAAHGAVYDKALALEGADPALVPRPVEKPSRVLPVIFCVVGLALLIGGGKLLVDNAVALAQQMGISDTVIGLTIVAVGTSLPELVTSLIAAVRQQADVAFGNIVGSNIYNIPAIGGITAVIAPVSVPPQIVTFDNPAMIVASLLLLLFAWTGLRIRRLEGALLVAAYAVYVYLIWP</sequence>
<dbReference type="RefSeq" id="WP_009542467.1">
    <property type="nucleotide sequence ID" value="NZ_ANHY01000022.1"/>
</dbReference>
<dbReference type="Gene3D" id="6.10.280.80">
    <property type="entry name" value="NCX, peripheral helical region"/>
    <property type="match status" value="1"/>
</dbReference>
<reference evidence="7 8" key="1">
    <citation type="journal article" date="2013" name="Genome Announc.">
        <title>Draft Genome Sequence of an Alphaproteobacterium, Caenispirillum salinarum AK4(T), Isolated from a Solar Saltern.</title>
        <authorList>
            <person name="Khatri I."/>
            <person name="Singh A."/>
            <person name="Korpole S."/>
            <person name="Pinnaka A.K."/>
            <person name="Subramanian S."/>
        </authorList>
    </citation>
    <scope>NUCLEOTIDE SEQUENCE [LARGE SCALE GENOMIC DNA]</scope>
    <source>
        <strain evidence="7 8">AK4</strain>
    </source>
</reference>
<feature type="transmembrane region" description="Helical" evidence="5">
    <location>
        <begin position="285"/>
        <end position="302"/>
    </location>
</feature>
<dbReference type="EMBL" id="ANHY01000022">
    <property type="protein sequence ID" value="EKV26848.1"/>
    <property type="molecule type" value="Genomic_DNA"/>
</dbReference>
<keyword evidence="8" id="KW-1185">Reference proteome</keyword>
<dbReference type="InterPro" id="IPR004481">
    <property type="entry name" value="K/Na/Ca-exchanger"/>
</dbReference>
<feature type="transmembrane region" description="Helical" evidence="5">
    <location>
        <begin position="181"/>
        <end position="198"/>
    </location>
</feature>
<feature type="transmembrane region" description="Helical" evidence="5">
    <location>
        <begin position="103"/>
        <end position="120"/>
    </location>
</feature>
<feature type="domain" description="Sodium/calcium exchanger membrane region" evidence="6">
    <location>
        <begin position="3"/>
        <end position="142"/>
    </location>
</feature>
<evidence type="ECO:0000256" key="5">
    <source>
        <dbReference type="SAM" id="Phobius"/>
    </source>
</evidence>
<dbReference type="STRING" id="1238182.C882_2071"/>
<dbReference type="Proteomes" id="UP000009881">
    <property type="component" value="Unassembled WGS sequence"/>
</dbReference>
<feature type="transmembrane region" description="Helical" evidence="5">
    <location>
        <begin position="253"/>
        <end position="273"/>
    </location>
</feature>
<dbReference type="InterPro" id="IPR044880">
    <property type="entry name" value="NCX_ion-bd_dom_sf"/>
</dbReference>
<dbReference type="PANTHER" id="PTHR10846">
    <property type="entry name" value="SODIUM/POTASSIUM/CALCIUM EXCHANGER"/>
    <property type="match status" value="1"/>
</dbReference>
<evidence type="ECO:0000313" key="7">
    <source>
        <dbReference type="EMBL" id="EKV26848.1"/>
    </source>
</evidence>
<gene>
    <name evidence="7" type="ORF">C882_2071</name>
</gene>
<dbReference type="Pfam" id="PF01699">
    <property type="entry name" value="Na_Ca_ex"/>
    <property type="match status" value="2"/>
</dbReference>
<accession>K9H8A8</accession>
<feature type="domain" description="Sodium/calcium exchanger membrane region" evidence="6">
    <location>
        <begin position="184"/>
        <end position="323"/>
    </location>
</feature>
<evidence type="ECO:0000256" key="2">
    <source>
        <dbReference type="ARBA" id="ARBA00022692"/>
    </source>
</evidence>
<feature type="transmembrane region" description="Helical" evidence="5">
    <location>
        <begin position="309"/>
        <end position="324"/>
    </location>
</feature>
<name>K9H8A8_9PROT</name>
<dbReference type="PANTHER" id="PTHR10846:SF8">
    <property type="entry name" value="INNER MEMBRANE PROTEIN YRBG"/>
    <property type="match status" value="1"/>
</dbReference>
<organism evidence="7 8">
    <name type="scientific">Caenispirillum salinarum AK4</name>
    <dbReference type="NCBI Taxonomy" id="1238182"/>
    <lineage>
        <taxon>Bacteria</taxon>
        <taxon>Pseudomonadati</taxon>
        <taxon>Pseudomonadota</taxon>
        <taxon>Alphaproteobacteria</taxon>
        <taxon>Rhodospirillales</taxon>
        <taxon>Novispirillaceae</taxon>
        <taxon>Caenispirillum</taxon>
    </lineage>
</organism>
<keyword evidence="4 5" id="KW-0472">Membrane</keyword>
<proteinExistence type="predicted"/>
<dbReference type="InterPro" id="IPR004837">
    <property type="entry name" value="NaCa_Exmemb"/>
</dbReference>
<dbReference type="GO" id="GO:0008273">
    <property type="term" value="F:calcium, potassium:sodium antiporter activity"/>
    <property type="evidence" value="ECO:0007669"/>
    <property type="project" value="TreeGrafter"/>
</dbReference>
<comment type="caution">
    <text evidence="7">The sequence shown here is derived from an EMBL/GenBank/DDBJ whole genome shotgun (WGS) entry which is preliminary data.</text>
</comment>
<keyword evidence="3 5" id="KW-1133">Transmembrane helix</keyword>
<feature type="transmembrane region" description="Helical" evidence="5">
    <location>
        <begin position="218"/>
        <end position="241"/>
    </location>
</feature>